<comment type="similarity">
    <text evidence="1">Belongs to the RelE toxin family.</text>
</comment>
<dbReference type="InterPro" id="IPR035093">
    <property type="entry name" value="RelE/ParE_toxin_dom_sf"/>
</dbReference>
<dbReference type="InterPro" id="IPR051803">
    <property type="entry name" value="TA_system_RelE-like_toxin"/>
</dbReference>
<proteinExistence type="inferred from homology"/>
<dbReference type="OrthoDB" id="595470at2"/>
<dbReference type="Pfam" id="PF05016">
    <property type="entry name" value="ParE_toxin"/>
    <property type="match status" value="1"/>
</dbReference>
<protein>
    <submittedName>
        <fullName evidence="3">Type II toxin-antitoxin system RelE/ParE family toxin</fullName>
    </submittedName>
</protein>
<dbReference type="PANTHER" id="PTHR33755">
    <property type="entry name" value="TOXIN PARE1-RELATED"/>
    <property type="match status" value="1"/>
</dbReference>
<accession>A0A2N3PXJ4</accession>
<dbReference type="EMBL" id="PIUM01000006">
    <property type="protein sequence ID" value="PKU25123.1"/>
    <property type="molecule type" value="Genomic_DNA"/>
</dbReference>
<gene>
    <name evidence="3" type="ORF">CWS72_07950</name>
</gene>
<keyword evidence="4" id="KW-1185">Reference proteome</keyword>
<name>A0A2N3PXJ4_9PROT</name>
<evidence type="ECO:0000256" key="1">
    <source>
        <dbReference type="ARBA" id="ARBA00006226"/>
    </source>
</evidence>
<dbReference type="RefSeq" id="WP_101250050.1">
    <property type="nucleotide sequence ID" value="NZ_PIUM01000006.1"/>
</dbReference>
<dbReference type="PANTHER" id="PTHR33755:SF8">
    <property type="entry name" value="TOXIN PARE2"/>
    <property type="match status" value="1"/>
</dbReference>
<organism evidence="3 4">
    <name type="scientific">Telmatospirillum siberiense</name>
    <dbReference type="NCBI Taxonomy" id="382514"/>
    <lineage>
        <taxon>Bacteria</taxon>
        <taxon>Pseudomonadati</taxon>
        <taxon>Pseudomonadota</taxon>
        <taxon>Alphaproteobacteria</taxon>
        <taxon>Rhodospirillales</taxon>
        <taxon>Rhodospirillaceae</taxon>
        <taxon>Telmatospirillum</taxon>
    </lineage>
</organism>
<comment type="caution">
    <text evidence="3">The sequence shown here is derived from an EMBL/GenBank/DDBJ whole genome shotgun (WGS) entry which is preliminary data.</text>
</comment>
<keyword evidence="2" id="KW-1277">Toxin-antitoxin system</keyword>
<dbReference type="Gene3D" id="3.30.2310.20">
    <property type="entry name" value="RelE-like"/>
    <property type="match status" value="1"/>
</dbReference>
<reference evidence="4" key="1">
    <citation type="submission" date="2017-12" db="EMBL/GenBank/DDBJ databases">
        <title>Draft genome sequence of Telmatospirillum siberiense 26-4b1T, an acidotolerant peatland alphaproteobacterium potentially involved in sulfur cycling.</title>
        <authorList>
            <person name="Hausmann B."/>
            <person name="Pjevac P."/>
            <person name="Schreck K."/>
            <person name="Herbold C.W."/>
            <person name="Daims H."/>
            <person name="Wagner M."/>
            <person name="Pester M."/>
            <person name="Loy A."/>
        </authorList>
    </citation>
    <scope>NUCLEOTIDE SEQUENCE [LARGE SCALE GENOMIC DNA]</scope>
    <source>
        <strain evidence="4">26-4b1</strain>
    </source>
</reference>
<dbReference type="Proteomes" id="UP000233293">
    <property type="component" value="Unassembled WGS sequence"/>
</dbReference>
<evidence type="ECO:0000256" key="2">
    <source>
        <dbReference type="ARBA" id="ARBA00022649"/>
    </source>
</evidence>
<dbReference type="InterPro" id="IPR007712">
    <property type="entry name" value="RelE/ParE_toxin"/>
</dbReference>
<sequence length="101" mass="11048">MSAAVLSPAARRDLLAAVRWIAKDNPAAARALRDGIVKAAERIGEHIHLGSLRPELAGEPYRFVTLTGFPYVIVYNAARQPPLIVRILHGARDLPEMLRGT</sequence>
<dbReference type="AlphaFoldDB" id="A0A2N3PXJ4"/>
<evidence type="ECO:0000313" key="3">
    <source>
        <dbReference type="EMBL" id="PKU25123.1"/>
    </source>
</evidence>
<evidence type="ECO:0000313" key="4">
    <source>
        <dbReference type="Proteomes" id="UP000233293"/>
    </source>
</evidence>